<evidence type="ECO:0000259" key="1">
    <source>
        <dbReference type="Pfam" id="PF08885"/>
    </source>
</evidence>
<dbReference type="AlphaFoldDB" id="A0A1B8U3X4"/>
<accession>A0A1B8U3X4</accession>
<protein>
    <submittedName>
        <fullName evidence="2">GSCFA domain-containing protein</fullName>
    </submittedName>
</protein>
<name>A0A1B8U3X4_9FLAO</name>
<reference evidence="3" key="1">
    <citation type="submission" date="2016-02" db="EMBL/GenBank/DDBJ databases">
        <authorList>
            <person name="Shin S.-K."/>
            <person name="Yi H."/>
            <person name="Kim E."/>
        </authorList>
    </citation>
    <scope>NUCLEOTIDE SEQUENCE [LARGE SCALE GENOMIC DNA]</scope>
    <source>
        <strain evidence="3">LPB0003</strain>
    </source>
</reference>
<gene>
    <name evidence="2" type="ORF">LPB3_00665</name>
</gene>
<dbReference type="GO" id="GO:0016788">
    <property type="term" value="F:hydrolase activity, acting on ester bonds"/>
    <property type="evidence" value="ECO:0007669"/>
    <property type="project" value="UniProtKB-ARBA"/>
</dbReference>
<evidence type="ECO:0000313" key="3">
    <source>
        <dbReference type="Proteomes" id="UP000092584"/>
    </source>
</evidence>
<feature type="domain" description="GSCFA" evidence="1">
    <location>
        <begin position="22"/>
        <end position="258"/>
    </location>
</feature>
<evidence type="ECO:0000313" key="2">
    <source>
        <dbReference type="EMBL" id="OBY66541.1"/>
    </source>
</evidence>
<dbReference type="KEGG" id="pob:LPB03_08870"/>
<dbReference type="Proteomes" id="UP000092584">
    <property type="component" value="Unassembled WGS sequence"/>
</dbReference>
<dbReference type="InterPro" id="IPR014982">
    <property type="entry name" value="GSCFA"/>
</dbReference>
<dbReference type="SUPFAM" id="SSF52266">
    <property type="entry name" value="SGNH hydrolase"/>
    <property type="match status" value="1"/>
</dbReference>
<keyword evidence="3" id="KW-1185">Reference proteome</keyword>
<dbReference type="OrthoDB" id="9807687at2"/>
<sequence>MKLQTQIPIKKQQHNQIDYNSKLFLVGSCFSENIGNKLNYFKFQATQNPFGILFHPKSIETFITNAINKKVYSESDLVFQNERWHCFDAHSSLSSSDKNELLENLNSAIVSTNNKLKETSHIIITLGTAWVYRFIDTDEIVANCHKIPQKKFLKELLTVDEITESLEAIIVLLKSINRDVNIIFTVSPVRHLKDGFIENTQSKAHLIAGIHNTINARKNINYFPSFELMMDELRDYRFYAEDMIHPNATAINYIWEKFTDTWFAEEIASTLKEIDAIQKGILHRPFNQNSAEHQQFLKKLALKKEKIKVQFPFINF</sequence>
<comment type="caution">
    <text evidence="2">The sequence shown here is derived from an EMBL/GenBank/DDBJ whole genome shotgun (WGS) entry which is preliminary data.</text>
</comment>
<proteinExistence type="predicted"/>
<dbReference type="STRING" id="1774273.LPB03_08870"/>
<dbReference type="Pfam" id="PF08885">
    <property type="entry name" value="GSCFA"/>
    <property type="match status" value="1"/>
</dbReference>
<dbReference type="RefSeq" id="WP_065317663.1">
    <property type="nucleotide sequence ID" value="NZ_CP017477.1"/>
</dbReference>
<organism evidence="2 3">
    <name type="scientific">Polaribacter vadi</name>
    <dbReference type="NCBI Taxonomy" id="1774273"/>
    <lineage>
        <taxon>Bacteria</taxon>
        <taxon>Pseudomonadati</taxon>
        <taxon>Bacteroidota</taxon>
        <taxon>Flavobacteriia</taxon>
        <taxon>Flavobacteriales</taxon>
        <taxon>Flavobacteriaceae</taxon>
    </lineage>
</organism>
<dbReference type="InterPro" id="IPR036514">
    <property type="entry name" value="SGNH_hydro_sf"/>
</dbReference>
<dbReference type="Gene3D" id="3.40.50.1110">
    <property type="entry name" value="SGNH hydrolase"/>
    <property type="match status" value="1"/>
</dbReference>
<dbReference type="EMBL" id="LSFM01000001">
    <property type="protein sequence ID" value="OBY66541.1"/>
    <property type="molecule type" value="Genomic_DNA"/>
</dbReference>